<feature type="transmembrane region" description="Helical" evidence="1">
    <location>
        <begin position="193"/>
        <end position="214"/>
    </location>
</feature>
<dbReference type="Proteomes" id="UP000036061">
    <property type="component" value="Chromosome"/>
</dbReference>
<sequence>MNQSVMKSRPAPPFFQGEKWLVYTGLLGFLLAAICATWVMLYGGPVAPNGDVSKAFSFNAAVGIFLLSTAAIMPLSALGTRSKAFFRWSYILLAFYSYGAETVQNFRGVDPRFVKNGTPFDVAVGSIFTFVALLLVLFYVFIAIQFFRRKAYSLHPELAVGIRYAMIAIMLSFAAGLWISFNNGRVVGQEGNIIWLHGIGFHALQAVPFVAWLVERKQYVSTARTGFIHLTGIAYLLGLAAIGWQTYLGRAVLEISVFPILAACCFLVAFFPIVFFLLQKNDAKKLHNTSEIPN</sequence>
<organism evidence="2 3">
    <name type="scientific">Brevibacillus brevis</name>
    <name type="common">Bacillus brevis</name>
    <dbReference type="NCBI Taxonomy" id="1393"/>
    <lineage>
        <taxon>Bacteria</taxon>
        <taxon>Bacillati</taxon>
        <taxon>Bacillota</taxon>
        <taxon>Bacilli</taxon>
        <taxon>Bacillales</taxon>
        <taxon>Paenibacillaceae</taxon>
        <taxon>Brevibacillus</taxon>
    </lineage>
</organism>
<feature type="transmembrane region" description="Helical" evidence="1">
    <location>
        <begin position="226"/>
        <end position="244"/>
    </location>
</feature>
<dbReference type="RefSeq" id="WP_048031584.1">
    <property type="nucleotide sequence ID" value="NZ_CP030117.1"/>
</dbReference>
<accession>A0A2Z4ME46</accession>
<keyword evidence="1" id="KW-0472">Membrane</keyword>
<gene>
    <name evidence="2" type="ORF">AB432_006710</name>
</gene>
<reference evidence="2 3" key="1">
    <citation type="journal article" date="2015" name="Genome Announc.">
        <title>Draft Genome Sequence of Brevibacillus brevis DZQ7, a Plant Growth-Promoting Rhizobacterium with Broad-Spectrum Antimicrobial Activity.</title>
        <authorList>
            <person name="Hou Q."/>
            <person name="Wang C."/>
            <person name="Hou X."/>
            <person name="Xia Z."/>
            <person name="Ye J."/>
            <person name="Liu K."/>
            <person name="Liu H."/>
            <person name="Wang J."/>
            <person name="Guo H."/>
            <person name="Yu X."/>
            <person name="Yang Y."/>
            <person name="Du B."/>
            <person name="Ding Y."/>
        </authorList>
    </citation>
    <scope>NUCLEOTIDE SEQUENCE [LARGE SCALE GENOMIC DNA]</scope>
    <source>
        <strain evidence="2 3">DZQ7</strain>
    </source>
</reference>
<evidence type="ECO:0000256" key="1">
    <source>
        <dbReference type="SAM" id="Phobius"/>
    </source>
</evidence>
<evidence type="ECO:0000313" key="3">
    <source>
        <dbReference type="Proteomes" id="UP000036061"/>
    </source>
</evidence>
<dbReference type="EMBL" id="CP030117">
    <property type="protein sequence ID" value="AWX54736.1"/>
    <property type="molecule type" value="Genomic_DNA"/>
</dbReference>
<feature type="transmembrane region" description="Helical" evidence="1">
    <location>
        <begin position="85"/>
        <end position="103"/>
    </location>
</feature>
<feature type="transmembrane region" description="Helical" evidence="1">
    <location>
        <begin position="158"/>
        <end position="181"/>
    </location>
</feature>
<keyword evidence="1" id="KW-1133">Transmembrane helix</keyword>
<feature type="transmembrane region" description="Helical" evidence="1">
    <location>
        <begin position="256"/>
        <end position="278"/>
    </location>
</feature>
<feature type="transmembrane region" description="Helical" evidence="1">
    <location>
        <begin position="20"/>
        <end position="43"/>
    </location>
</feature>
<evidence type="ECO:0000313" key="2">
    <source>
        <dbReference type="EMBL" id="AWX54736.1"/>
    </source>
</evidence>
<feature type="transmembrane region" description="Helical" evidence="1">
    <location>
        <begin position="55"/>
        <end position="78"/>
    </location>
</feature>
<feature type="transmembrane region" description="Helical" evidence="1">
    <location>
        <begin position="123"/>
        <end position="146"/>
    </location>
</feature>
<keyword evidence="1" id="KW-0812">Transmembrane</keyword>
<protein>
    <submittedName>
        <fullName evidence="2">Uncharacterized protein</fullName>
    </submittedName>
</protein>
<name>A0A2Z4ME46_BREBE</name>
<proteinExistence type="predicted"/>
<dbReference type="AlphaFoldDB" id="A0A2Z4ME46"/>